<dbReference type="Gene3D" id="3.40.50.1700">
    <property type="entry name" value="Glycoside hydrolase family 3 C-terminal domain"/>
    <property type="match status" value="1"/>
</dbReference>
<keyword evidence="3" id="KW-0326">Glycosidase</keyword>
<feature type="domain" description="PA14" evidence="4">
    <location>
        <begin position="390"/>
        <end position="537"/>
    </location>
</feature>
<dbReference type="InterPro" id="IPR017853">
    <property type="entry name" value="GH"/>
</dbReference>
<sequence length="821" mass="88278">MNEQRIDTLLNDMSLEEQVSLLAGATFWTTVPVERLGIPSLKVSDGPNGARGAGSLVGGVKAASFPVAISLASTWNTALVTQVGQALGQEAQSKGAQVLLAPTVNLHRSTQNGRNFECYSEDPFLSARLCVAYIQGVQSQGVGATVKHYVGNESEFERMSISSDIDERTLRELYLVPFEAAVKEAGTWAVMCSYNKLNGTFASEHRRLLTDILKREWGFDGVLMSDWFATHTTVESMNAGLDLEMPGPAKFRGQKLLEAVRAGQVGTEAIRDSARRVLRLLGRVGAFEHPAPVEEQAIDRPEHRALIRRAGAEGTVLLENKGVLPLDPKRLKKVALIGPNARSAQIMGGGSAQVNAHYRITPYEGIQARLGGSVELGYEVGCANHKLLPPLAQTLTAEYFNNRGLSGAGVPGASLPQTEVIWSDAPAPGVSADSFSARLSMRFTPEEDGVHHFGLVSAGLSRLFVDGRLVVDNWSAWKPGDTYFGSGSDEVIGTLELQAGRAYDVTIEYATPAEGMRAVRVGITRPLGDEHLERAVRLAADSDVALVFVGHNGEWDTEAVDRPHMDLVGRQNELVSRVASANPNTIVVLQTGAPVALPWLDAVAGVLQAWYPGQEAGNAIADVLFGDAEPSGRLPQTFPVRLEDNAAHGNYPGGQGRVRYGEGIFVGYRHHDTKDLAPLFPFGFGLSYTTFAYGNLRLSAESLAPGGTLTVTLDVTNTGPRAGQEVVQLYVRDEKASLPRPEKELKGFLKVALAPGETKSVTLTLGMRALAYFDDARAAWVAEAGRFEVLAGSSSRDIHARAAFSLQRDWVGSLETAQAAF</sequence>
<proteinExistence type="inferred from homology"/>
<dbReference type="SMART" id="SM00758">
    <property type="entry name" value="PA14"/>
    <property type="match status" value="1"/>
</dbReference>
<dbReference type="PANTHER" id="PTHR42715:SF3">
    <property type="entry name" value="BETA-GLUCOSIDASE B-RELATED"/>
    <property type="match status" value="1"/>
</dbReference>
<comment type="similarity">
    <text evidence="1 3">Belongs to the glycosyl hydrolase 3 family.</text>
</comment>
<dbReference type="Gene3D" id="2.60.120.260">
    <property type="entry name" value="Galactose-binding domain-like"/>
    <property type="match status" value="1"/>
</dbReference>
<dbReference type="GO" id="GO:0009251">
    <property type="term" value="P:glucan catabolic process"/>
    <property type="evidence" value="ECO:0007669"/>
    <property type="project" value="TreeGrafter"/>
</dbReference>
<dbReference type="RefSeq" id="WP_043414506.1">
    <property type="nucleotide sequence ID" value="NZ_JPMI01000423.1"/>
</dbReference>
<dbReference type="InterPro" id="IPR026891">
    <property type="entry name" value="Fn3-like"/>
</dbReference>
<evidence type="ECO:0000313" key="6">
    <source>
        <dbReference type="Proteomes" id="UP000028547"/>
    </source>
</evidence>
<dbReference type="Pfam" id="PF00933">
    <property type="entry name" value="Glyco_hydro_3"/>
    <property type="match status" value="1"/>
</dbReference>
<dbReference type="InterPro" id="IPR002772">
    <property type="entry name" value="Glyco_hydro_3_C"/>
</dbReference>
<evidence type="ECO:0000259" key="4">
    <source>
        <dbReference type="PROSITE" id="PS51820"/>
    </source>
</evidence>
<dbReference type="Gene3D" id="2.60.40.10">
    <property type="entry name" value="Immunoglobulins"/>
    <property type="match status" value="1"/>
</dbReference>
<evidence type="ECO:0000313" key="5">
    <source>
        <dbReference type="EMBL" id="KFA86787.1"/>
    </source>
</evidence>
<evidence type="ECO:0000256" key="2">
    <source>
        <dbReference type="ARBA" id="ARBA00022801"/>
    </source>
</evidence>
<reference evidence="5 6" key="1">
    <citation type="submission" date="2014-07" db="EMBL/GenBank/DDBJ databases">
        <title>Draft Genome Sequence of Gephyronic Acid Producer, Cystobacter violaceus Strain Cb vi76.</title>
        <authorList>
            <person name="Stevens D.C."/>
            <person name="Young J."/>
            <person name="Carmichael R."/>
            <person name="Tan J."/>
            <person name="Taylor R.E."/>
        </authorList>
    </citation>
    <scope>NUCLEOTIDE SEQUENCE [LARGE SCALE GENOMIC DNA]</scope>
    <source>
        <strain evidence="5 6">Cb vi76</strain>
    </source>
</reference>
<evidence type="ECO:0000256" key="3">
    <source>
        <dbReference type="RuleBase" id="RU361161"/>
    </source>
</evidence>
<dbReference type="InterPro" id="IPR013783">
    <property type="entry name" value="Ig-like_fold"/>
</dbReference>
<dbReference type="Gene3D" id="3.20.20.300">
    <property type="entry name" value="Glycoside hydrolase, family 3, N-terminal domain"/>
    <property type="match status" value="1"/>
</dbReference>
<dbReference type="InterPro" id="IPR001764">
    <property type="entry name" value="Glyco_hydro_3_N"/>
</dbReference>
<dbReference type="PANTHER" id="PTHR42715">
    <property type="entry name" value="BETA-GLUCOSIDASE"/>
    <property type="match status" value="1"/>
</dbReference>
<dbReference type="EMBL" id="JPMI01000423">
    <property type="protein sequence ID" value="KFA86787.1"/>
    <property type="molecule type" value="Genomic_DNA"/>
</dbReference>
<dbReference type="SUPFAM" id="SSF52279">
    <property type="entry name" value="Beta-D-glucan exohydrolase, C-terminal domain"/>
    <property type="match status" value="2"/>
</dbReference>
<dbReference type="SUPFAM" id="SSF51445">
    <property type="entry name" value="(Trans)glycosidases"/>
    <property type="match status" value="1"/>
</dbReference>
<dbReference type="PROSITE" id="PS00775">
    <property type="entry name" value="GLYCOSYL_HYDROL_F3"/>
    <property type="match status" value="1"/>
</dbReference>
<accession>A0A084SEA2</accession>
<dbReference type="InterPro" id="IPR019800">
    <property type="entry name" value="Glyco_hydro_3_AS"/>
</dbReference>
<dbReference type="InterPro" id="IPR011658">
    <property type="entry name" value="PA14_dom"/>
</dbReference>
<dbReference type="GO" id="GO:0008422">
    <property type="term" value="F:beta-glucosidase activity"/>
    <property type="evidence" value="ECO:0007669"/>
    <property type="project" value="TreeGrafter"/>
</dbReference>
<dbReference type="SMART" id="SM01217">
    <property type="entry name" value="Fn3_like"/>
    <property type="match status" value="1"/>
</dbReference>
<dbReference type="Pfam" id="PF14310">
    <property type="entry name" value="Fn3-like"/>
    <property type="match status" value="1"/>
</dbReference>
<dbReference type="FunFam" id="2.60.40.10:FF:000495">
    <property type="entry name" value="Periplasmic beta-glucosidase"/>
    <property type="match status" value="1"/>
</dbReference>
<comment type="caution">
    <text evidence="5">The sequence shown here is derived from an EMBL/GenBank/DDBJ whole genome shotgun (WGS) entry which is preliminary data.</text>
</comment>
<gene>
    <name evidence="5" type="ORF">Q664_51240</name>
</gene>
<name>A0A084SEA2_9BACT</name>
<dbReference type="Pfam" id="PF07691">
    <property type="entry name" value="PA14"/>
    <property type="match status" value="1"/>
</dbReference>
<dbReference type="InterPro" id="IPR037524">
    <property type="entry name" value="PA14/GLEYA"/>
</dbReference>
<protein>
    <submittedName>
        <fullName evidence="5">Beta-glucosidase</fullName>
    </submittedName>
</protein>
<dbReference type="InterPro" id="IPR036881">
    <property type="entry name" value="Glyco_hydro_3_C_sf"/>
</dbReference>
<keyword evidence="2 3" id="KW-0378">Hydrolase</keyword>
<dbReference type="Pfam" id="PF01915">
    <property type="entry name" value="Glyco_hydro_3_C"/>
    <property type="match status" value="1"/>
</dbReference>
<dbReference type="PROSITE" id="PS51820">
    <property type="entry name" value="PA14"/>
    <property type="match status" value="1"/>
</dbReference>
<dbReference type="InterPro" id="IPR050288">
    <property type="entry name" value="Cellulose_deg_GH3"/>
</dbReference>
<dbReference type="Proteomes" id="UP000028547">
    <property type="component" value="Unassembled WGS sequence"/>
</dbReference>
<dbReference type="AlphaFoldDB" id="A0A084SEA2"/>
<dbReference type="InterPro" id="IPR036962">
    <property type="entry name" value="Glyco_hydro_3_N_sf"/>
</dbReference>
<dbReference type="PRINTS" id="PR00133">
    <property type="entry name" value="GLHYDRLASE3"/>
</dbReference>
<organism evidence="5 6">
    <name type="scientific">Archangium violaceum Cb vi76</name>
    <dbReference type="NCBI Taxonomy" id="1406225"/>
    <lineage>
        <taxon>Bacteria</taxon>
        <taxon>Pseudomonadati</taxon>
        <taxon>Myxococcota</taxon>
        <taxon>Myxococcia</taxon>
        <taxon>Myxococcales</taxon>
        <taxon>Cystobacterineae</taxon>
        <taxon>Archangiaceae</taxon>
        <taxon>Archangium</taxon>
    </lineage>
</organism>
<evidence type="ECO:0000256" key="1">
    <source>
        <dbReference type="ARBA" id="ARBA00005336"/>
    </source>
</evidence>